<proteinExistence type="inferred from homology"/>
<feature type="domain" description="RagB/SusD" evidence="7">
    <location>
        <begin position="263"/>
        <end position="536"/>
    </location>
</feature>
<dbReference type="AlphaFoldDB" id="A0A3R5XDY4"/>
<feature type="chain" id="PRO_5041126684" evidence="6">
    <location>
        <begin position="20"/>
        <end position="536"/>
    </location>
</feature>
<evidence type="ECO:0000256" key="1">
    <source>
        <dbReference type="ARBA" id="ARBA00004442"/>
    </source>
</evidence>
<comment type="caution">
    <text evidence="9">The sequence shown here is derived from an EMBL/GenBank/DDBJ whole genome shotgun (WGS) entry which is preliminary data.</text>
</comment>
<evidence type="ECO:0000259" key="8">
    <source>
        <dbReference type="Pfam" id="PF14322"/>
    </source>
</evidence>
<feature type="domain" description="SusD-like N-terminal" evidence="8">
    <location>
        <begin position="35"/>
        <end position="215"/>
    </location>
</feature>
<organism evidence="9 10">
    <name type="scientific">Parabacteroides distasonis</name>
    <dbReference type="NCBI Taxonomy" id="823"/>
    <lineage>
        <taxon>Bacteria</taxon>
        <taxon>Pseudomonadati</taxon>
        <taxon>Bacteroidota</taxon>
        <taxon>Bacteroidia</taxon>
        <taxon>Bacteroidales</taxon>
        <taxon>Tannerellaceae</taxon>
        <taxon>Parabacteroides</taxon>
    </lineage>
</organism>
<evidence type="ECO:0000256" key="2">
    <source>
        <dbReference type="ARBA" id="ARBA00006275"/>
    </source>
</evidence>
<dbReference type="SUPFAM" id="SSF48452">
    <property type="entry name" value="TPR-like"/>
    <property type="match status" value="1"/>
</dbReference>
<gene>
    <name evidence="9" type="ORF">GKD66_08555</name>
</gene>
<comment type="subcellular location">
    <subcellularLocation>
        <location evidence="1">Cell outer membrane</location>
    </subcellularLocation>
</comment>
<evidence type="ECO:0000256" key="4">
    <source>
        <dbReference type="ARBA" id="ARBA00023136"/>
    </source>
</evidence>
<evidence type="ECO:0000256" key="3">
    <source>
        <dbReference type="ARBA" id="ARBA00022729"/>
    </source>
</evidence>
<protein>
    <submittedName>
        <fullName evidence="9">RagB/SusD family nutrient uptake outer membrane protein</fullName>
    </submittedName>
</protein>
<evidence type="ECO:0000259" key="7">
    <source>
        <dbReference type="Pfam" id="PF07980"/>
    </source>
</evidence>
<comment type="similarity">
    <text evidence="2">Belongs to the SusD family.</text>
</comment>
<keyword evidence="5" id="KW-0998">Cell outer membrane</keyword>
<dbReference type="Proteomes" id="UP000441358">
    <property type="component" value="Unassembled WGS sequence"/>
</dbReference>
<dbReference type="CDD" id="cd08977">
    <property type="entry name" value="SusD"/>
    <property type="match status" value="1"/>
</dbReference>
<evidence type="ECO:0000313" key="9">
    <source>
        <dbReference type="EMBL" id="MRZ50272.1"/>
    </source>
</evidence>
<sequence>MKNLIIYAASAMFALTACNALDIIPSDSYSDPVVWQDQNLIKMYVNDQYNALVGQDNFYRYSFFSDEVYQKYNDEGCNYIRENILTSDNVGSVSDVLNYWNTGYGYLHKVNMFFENIESSRVDEEFKNTMINEMKFIRAFIYFRLIRSYGGVPIIKEVYDINSDWSNVKRNTYNECVEYIISDLDDVIANLPDRPSERNRVGANAARALKSRVLLYNASALNNPDNDKERWQKASDAAKELLDKGYSLCDNYREMFFDVTNNEYIFAKEFSETYSHMLGFNLACTGDGGRGWATPSQNLVDAYETLDGEIPVLNSESGDINPKSIYNPEKPYENRDPRFYDCIYYNGSTSLNGRIVETFKDGADMIQQDMTMTGYYCRKFVNENEPVSQSHHYTTPFPFFRLAEIYLNYAEAEFQLGHEDVAREYVNKVRARKSVNMPSITDSGEALLKRIYHERQIELAFEGHRFFDLRRWKIADNTPIVGLNIIKDGEGKFSYERYVLSLDSRKNEWKDAFFVLPIHYSEIQKSNESLEQNNGY</sequence>
<keyword evidence="4" id="KW-0472">Membrane</keyword>
<dbReference type="RefSeq" id="WP_036630110.1">
    <property type="nucleotide sequence ID" value="NZ_CP081908.1"/>
</dbReference>
<evidence type="ECO:0000256" key="6">
    <source>
        <dbReference type="SAM" id="SignalP"/>
    </source>
</evidence>
<dbReference type="Pfam" id="PF14322">
    <property type="entry name" value="SusD-like_3"/>
    <property type="match status" value="1"/>
</dbReference>
<reference evidence="9 10" key="1">
    <citation type="journal article" date="2019" name="Nat. Med.">
        <title>A library of human gut bacterial isolates paired with longitudinal multiomics data enables mechanistic microbiome research.</title>
        <authorList>
            <person name="Poyet M."/>
            <person name="Groussin M."/>
            <person name="Gibbons S.M."/>
            <person name="Avila-Pacheco J."/>
            <person name="Jiang X."/>
            <person name="Kearney S.M."/>
            <person name="Perrotta A.R."/>
            <person name="Berdy B."/>
            <person name="Zhao S."/>
            <person name="Lieberman T.D."/>
            <person name="Swanson P.K."/>
            <person name="Smith M."/>
            <person name="Roesemann S."/>
            <person name="Alexander J.E."/>
            <person name="Rich S.A."/>
            <person name="Livny J."/>
            <person name="Vlamakis H."/>
            <person name="Clish C."/>
            <person name="Bullock K."/>
            <person name="Deik A."/>
            <person name="Scott J."/>
            <person name="Pierce K.A."/>
            <person name="Xavier R.J."/>
            <person name="Alm E.J."/>
        </authorList>
    </citation>
    <scope>NUCLEOTIDE SEQUENCE [LARGE SCALE GENOMIC DNA]</scope>
    <source>
        <strain evidence="9 10">BIOML-A32</strain>
    </source>
</reference>
<dbReference type="PROSITE" id="PS51257">
    <property type="entry name" value="PROKAR_LIPOPROTEIN"/>
    <property type="match status" value="1"/>
</dbReference>
<dbReference type="InterPro" id="IPR033985">
    <property type="entry name" value="SusD-like_N"/>
</dbReference>
<dbReference type="GO" id="GO:0009279">
    <property type="term" value="C:cell outer membrane"/>
    <property type="evidence" value="ECO:0007669"/>
    <property type="project" value="UniProtKB-SubCell"/>
</dbReference>
<dbReference type="EMBL" id="WKMC01000004">
    <property type="protein sequence ID" value="MRZ50272.1"/>
    <property type="molecule type" value="Genomic_DNA"/>
</dbReference>
<dbReference type="InterPro" id="IPR012944">
    <property type="entry name" value="SusD_RagB_dom"/>
</dbReference>
<name>A0A3R5XDY4_PARDI</name>
<evidence type="ECO:0000256" key="5">
    <source>
        <dbReference type="ARBA" id="ARBA00023237"/>
    </source>
</evidence>
<dbReference type="Pfam" id="PF07980">
    <property type="entry name" value="SusD_RagB"/>
    <property type="match status" value="1"/>
</dbReference>
<feature type="signal peptide" evidence="6">
    <location>
        <begin position="1"/>
        <end position="19"/>
    </location>
</feature>
<accession>A0A3R5XDY4</accession>
<evidence type="ECO:0000313" key="10">
    <source>
        <dbReference type="Proteomes" id="UP000441358"/>
    </source>
</evidence>
<dbReference type="Gene3D" id="1.25.40.390">
    <property type="match status" value="1"/>
</dbReference>
<keyword evidence="3 6" id="KW-0732">Signal</keyword>
<dbReference type="InterPro" id="IPR011990">
    <property type="entry name" value="TPR-like_helical_dom_sf"/>
</dbReference>